<proteinExistence type="predicted"/>
<gene>
    <name evidence="7" type="ORF">LO55_867</name>
</gene>
<dbReference type="GO" id="GO:0022857">
    <property type="term" value="F:transmembrane transporter activity"/>
    <property type="evidence" value="ECO:0007669"/>
    <property type="project" value="InterPro"/>
</dbReference>
<evidence type="ECO:0000256" key="6">
    <source>
        <dbReference type="SAM" id="Phobius"/>
    </source>
</evidence>
<dbReference type="AlphaFoldDB" id="A0A1S2N420"/>
<dbReference type="PANTHER" id="PTHR12778:SF10">
    <property type="entry name" value="MAJOR FACILITATOR SUPERFAMILY DOMAIN-CONTAINING PROTEIN 3"/>
    <property type="match status" value="1"/>
</dbReference>
<feature type="transmembrane region" description="Helical" evidence="6">
    <location>
        <begin position="374"/>
        <end position="394"/>
    </location>
</feature>
<feature type="transmembrane region" description="Helical" evidence="6">
    <location>
        <begin position="311"/>
        <end position="330"/>
    </location>
</feature>
<evidence type="ECO:0000313" key="7">
    <source>
        <dbReference type="EMBL" id="OIJ39827.1"/>
    </source>
</evidence>
<dbReference type="Pfam" id="PF07690">
    <property type="entry name" value="MFS_1"/>
    <property type="match status" value="1"/>
</dbReference>
<sequence>MTAMNDAPAATTLKERRRHPLSWVPTLYLAQGLPFYAVALVAGQMLKSMGVPNDQIARWTGLLGLAWAFKALWSPFMELAPSRRLAVVACQLIGGACLALVALALQLPAWFALCIALLAVVSLASSTHDIVADGIYIASLDAREQAAYAGWQGAFFNAAKFISLGGLLILAGALEQRLGIEAAWTTVFLLLGGLMALLGLYHVRALPATPRVARAGLGLGSIGATLLDVIKTFFAKPGIWLAILFIILFRAGEGQIQSIGPLFLRDAREVGGLGLTTAEVGWAYGTVGTAAFLVGSIAGGYFTAWLSLQRALPILILAMNLPNAAFWYLSHAQPESMPLIVGLLGIEMFGYGFGFVGVILFIMQVVASGRYQAAHYALGTGFMQLGFVLFRTISGDIQQALGYRDFFLWVLLASVPVLVLSRFMRIAPGDKSAPNVS</sequence>
<feature type="transmembrane region" description="Helical" evidence="6">
    <location>
        <begin position="21"/>
        <end position="44"/>
    </location>
</feature>
<keyword evidence="4 6" id="KW-1133">Transmembrane helix</keyword>
<evidence type="ECO:0000313" key="8">
    <source>
        <dbReference type="Proteomes" id="UP000180246"/>
    </source>
</evidence>
<evidence type="ECO:0000256" key="4">
    <source>
        <dbReference type="ARBA" id="ARBA00022989"/>
    </source>
</evidence>
<dbReference type="RefSeq" id="WP_071360569.1">
    <property type="nucleotide sequence ID" value="NZ_JRYB01000001.1"/>
</dbReference>
<comment type="caution">
    <text evidence="7">The sequence shown here is derived from an EMBL/GenBank/DDBJ whole genome shotgun (WGS) entry which is preliminary data.</text>
</comment>
<keyword evidence="2" id="KW-0813">Transport</keyword>
<feature type="transmembrane region" description="Helical" evidence="6">
    <location>
        <begin position="180"/>
        <end position="201"/>
    </location>
</feature>
<evidence type="ECO:0000256" key="1">
    <source>
        <dbReference type="ARBA" id="ARBA00004141"/>
    </source>
</evidence>
<dbReference type="EMBL" id="JRYB01000001">
    <property type="protein sequence ID" value="OIJ39827.1"/>
    <property type="molecule type" value="Genomic_DNA"/>
</dbReference>
<evidence type="ECO:0000256" key="2">
    <source>
        <dbReference type="ARBA" id="ARBA00022448"/>
    </source>
</evidence>
<feature type="transmembrane region" description="Helical" evidence="6">
    <location>
        <begin position="153"/>
        <end position="174"/>
    </location>
</feature>
<comment type="subcellular location">
    <subcellularLocation>
        <location evidence="1">Membrane</location>
        <topology evidence="1">Multi-pass membrane protein</topology>
    </subcellularLocation>
</comment>
<feature type="transmembrane region" description="Helical" evidence="6">
    <location>
        <begin position="110"/>
        <end position="132"/>
    </location>
</feature>
<organism evidence="7 8">
    <name type="scientific">Massilia timonae</name>
    <dbReference type="NCBI Taxonomy" id="47229"/>
    <lineage>
        <taxon>Bacteria</taxon>
        <taxon>Pseudomonadati</taxon>
        <taxon>Pseudomonadota</taxon>
        <taxon>Betaproteobacteria</taxon>
        <taxon>Burkholderiales</taxon>
        <taxon>Oxalobacteraceae</taxon>
        <taxon>Telluria group</taxon>
        <taxon>Massilia</taxon>
    </lineage>
</organism>
<evidence type="ECO:0000256" key="3">
    <source>
        <dbReference type="ARBA" id="ARBA00022692"/>
    </source>
</evidence>
<dbReference type="PANTHER" id="PTHR12778">
    <property type="entry name" value="SOLUTE CARRIER FAMILY 33 ACETYL-COA TRANSPORTER -RELATED"/>
    <property type="match status" value="1"/>
</dbReference>
<dbReference type="InterPro" id="IPR036259">
    <property type="entry name" value="MFS_trans_sf"/>
</dbReference>
<feature type="transmembrane region" description="Helical" evidence="6">
    <location>
        <begin position="282"/>
        <end position="304"/>
    </location>
</feature>
<feature type="transmembrane region" description="Helical" evidence="6">
    <location>
        <begin position="336"/>
        <end position="362"/>
    </location>
</feature>
<keyword evidence="3 6" id="KW-0812">Transmembrane</keyword>
<dbReference type="InterPro" id="IPR004752">
    <property type="entry name" value="AmpG_permease/AT-1"/>
</dbReference>
<dbReference type="Proteomes" id="UP000180246">
    <property type="component" value="Unassembled WGS sequence"/>
</dbReference>
<dbReference type="InterPro" id="IPR011701">
    <property type="entry name" value="MFS"/>
</dbReference>
<dbReference type="SUPFAM" id="SSF103473">
    <property type="entry name" value="MFS general substrate transporter"/>
    <property type="match status" value="1"/>
</dbReference>
<evidence type="ECO:0000256" key="5">
    <source>
        <dbReference type="ARBA" id="ARBA00023136"/>
    </source>
</evidence>
<feature type="transmembrane region" description="Helical" evidence="6">
    <location>
        <begin position="233"/>
        <end position="252"/>
    </location>
</feature>
<keyword evidence="5 6" id="KW-0472">Membrane</keyword>
<name>A0A1S2N420_9BURK</name>
<dbReference type="Gene3D" id="1.20.1250.20">
    <property type="entry name" value="MFS general substrate transporter like domains"/>
    <property type="match status" value="1"/>
</dbReference>
<dbReference type="GO" id="GO:0016020">
    <property type="term" value="C:membrane"/>
    <property type="evidence" value="ECO:0007669"/>
    <property type="project" value="UniProtKB-SubCell"/>
</dbReference>
<feature type="transmembrane region" description="Helical" evidence="6">
    <location>
        <begin position="85"/>
        <end position="104"/>
    </location>
</feature>
<feature type="transmembrane region" description="Helical" evidence="6">
    <location>
        <begin position="406"/>
        <end position="424"/>
    </location>
</feature>
<accession>A0A1S2N420</accession>
<feature type="transmembrane region" description="Helical" evidence="6">
    <location>
        <begin position="56"/>
        <end position="73"/>
    </location>
</feature>
<reference evidence="7 8" key="1">
    <citation type="submission" date="2014-10" db="EMBL/GenBank/DDBJ databases">
        <authorList>
            <person name="Seo M.-J."/>
            <person name="Seok Y.J."/>
            <person name="Cha I.-T."/>
        </authorList>
    </citation>
    <scope>NUCLEOTIDE SEQUENCE [LARGE SCALE GENOMIC DNA]</scope>
    <source>
        <strain evidence="7 8">NEU</strain>
    </source>
</reference>
<protein>
    <submittedName>
        <fullName evidence="7">Major Facilitator Superfamily protein</fullName>
    </submittedName>
</protein>